<reference evidence="2" key="1">
    <citation type="journal article" date="2020" name="Nature">
        <title>Giant virus diversity and host interactions through global metagenomics.</title>
        <authorList>
            <person name="Schulz F."/>
            <person name="Roux S."/>
            <person name="Paez-Espino D."/>
            <person name="Jungbluth S."/>
            <person name="Walsh D.A."/>
            <person name="Denef V.J."/>
            <person name="McMahon K.D."/>
            <person name="Konstantinidis K.T."/>
            <person name="Eloe-Fadrosh E.A."/>
            <person name="Kyrpides N.C."/>
            <person name="Woyke T."/>
        </authorList>
    </citation>
    <scope>NUCLEOTIDE SEQUENCE</scope>
    <source>
        <strain evidence="2">GVMAG-M-3300023184-51</strain>
    </source>
</reference>
<name>A0A6C0I8L9_9ZZZZ</name>
<dbReference type="InterPro" id="IPR036388">
    <property type="entry name" value="WH-like_DNA-bd_sf"/>
</dbReference>
<evidence type="ECO:0000313" key="2">
    <source>
        <dbReference type="EMBL" id="QHT88707.1"/>
    </source>
</evidence>
<dbReference type="AlphaFoldDB" id="A0A6C0I8L9"/>
<evidence type="ECO:0000259" key="1">
    <source>
        <dbReference type="PROSITE" id="PS51688"/>
    </source>
</evidence>
<proteinExistence type="predicted"/>
<protein>
    <recommendedName>
        <fullName evidence="1">Peptidase S74 domain-containing protein</fullName>
    </recommendedName>
</protein>
<dbReference type="PROSITE" id="PS51688">
    <property type="entry name" value="ICA"/>
    <property type="match status" value="1"/>
</dbReference>
<dbReference type="InterPro" id="IPR030392">
    <property type="entry name" value="S74_ICA"/>
</dbReference>
<organism evidence="2">
    <name type="scientific">viral metagenome</name>
    <dbReference type="NCBI Taxonomy" id="1070528"/>
    <lineage>
        <taxon>unclassified sequences</taxon>
        <taxon>metagenomes</taxon>
        <taxon>organismal metagenomes</taxon>
    </lineage>
</organism>
<accession>A0A6C0I8L9</accession>
<feature type="domain" description="Peptidase S74" evidence="1">
    <location>
        <begin position="75"/>
        <end position="182"/>
    </location>
</feature>
<dbReference type="Gene3D" id="1.10.10.10">
    <property type="entry name" value="Winged helix-like DNA-binding domain superfamily/Winged helix DNA-binding domain"/>
    <property type="match status" value="1"/>
</dbReference>
<dbReference type="EMBL" id="MN740121">
    <property type="protein sequence ID" value="QHT88707.1"/>
    <property type="molecule type" value="Genomic_DNA"/>
</dbReference>
<sequence>MSVNANYNGRSPNNTSNIKYFIPGQNANLWVIKKYLNTNVSPNVYENVLTPSSSNYDNVYIPGDLFVDGSIVTPSDLILKDNIVKISSELSDVIMNLKPTQFTYKSDTQNQVHYGFIAQEFEEHLPELVTIKPNPNSNFNPTMTKSMETNNIKAINYLEVLPLLVHKIQNMQKEIDELKALIKRL</sequence>
<dbReference type="Pfam" id="PF13884">
    <property type="entry name" value="Peptidase_S74"/>
    <property type="match status" value="1"/>
</dbReference>